<feature type="compositionally biased region" description="Acidic residues" evidence="1">
    <location>
        <begin position="170"/>
        <end position="182"/>
    </location>
</feature>
<dbReference type="GeneID" id="6758693"/>
<dbReference type="Pfam" id="PF11957">
    <property type="entry name" value="efThoc1"/>
    <property type="match status" value="1"/>
</dbReference>
<evidence type="ECO:0000313" key="2">
    <source>
        <dbReference type="EMBL" id="EDV20041.1"/>
    </source>
</evidence>
<dbReference type="AlphaFoldDB" id="B3SB40"/>
<gene>
    <name evidence="2" type="ORF">TRIADDRAFT_1612</name>
</gene>
<feature type="non-terminal residue" evidence="2">
    <location>
        <position position="1"/>
    </location>
</feature>
<protein>
    <recommendedName>
        <fullName evidence="4">THO complex subunit 1</fullName>
    </recommendedName>
</protein>
<dbReference type="HOGENOM" id="CLU_027906_0_1_1"/>
<dbReference type="PhylomeDB" id="B3SB40"/>
<dbReference type="KEGG" id="tad:TRIADDRAFT_1612"/>
<evidence type="ECO:0000256" key="1">
    <source>
        <dbReference type="SAM" id="MobiDB-lite"/>
    </source>
</evidence>
<accession>B3SB40</accession>
<dbReference type="RefSeq" id="XP_002117425.1">
    <property type="nucleotide sequence ID" value="XM_002117389.1"/>
</dbReference>
<evidence type="ECO:0008006" key="4">
    <source>
        <dbReference type="Google" id="ProtNLM"/>
    </source>
</evidence>
<dbReference type="CTD" id="6758693"/>
<dbReference type="eggNOG" id="KOG2491">
    <property type="taxonomic scope" value="Eukaryota"/>
</dbReference>
<feature type="region of interest" description="Disordered" evidence="1">
    <location>
        <begin position="383"/>
        <end position="411"/>
    </location>
</feature>
<feature type="non-terminal residue" evidence="2">
    <location>
        <position position="517"/>
    </location>
</feature>
<dbReference type="PANTHER" id="PTHR13265:SF0">
    <property type="entry name" value="HPR1"/>
    <property type="match status" value="1"/>
</dbReference>
<dbReference type="InterPro" id="IPR021861">
    <property type="entry name" value="THO_THOC1"/>
</dbReference>
<evidence type="ECO:0000313" key="3">
    <source>
        <dbReference type="Proteomes" id="UP000009022"/>
    </source>
</evidence>
<dbReference type="GO" id="GO:0006406">
    <property type="term" value="P:mRNA export from nucleus"/>
    <property type="evidence" value="ECO:0000318"/>
    <property type="project" value="GO_Central"/>
</dbReference>
<organism evidence="2 3">
    <name type="scientific">Trichoplax adhaerens</name>
    <name type="common">Trichoplax reptans</name>
    <dbReference type="NCBI Taxonomy" id="10228"/>
    <lineage>
        <taxon>Eukaryota</taxon>
        <taxon>Metazoa</taxon>
        <taxon>Placozoa</taxon>
        <taxon>Uniplacotomia</taxon>
        <taxon>Trichoplacea</taxon>
        <taxon>Trichoplacidae</taxon>
        <taxon>Trichoplax</taxon>
    </lineage>
</organism>
<dbReference type="EMBL" id="DS985263">
    <property type="protein sequence ID" value="EDV20041.1"/>
    <property type="molecule type" value="Genomic_DNA"/>
</dbReference>
<keyword evidence="3" id="KW-1185">Reference proteome</keyword>
<dbReference type="InParanoid" id="B3SB40"/>
<reference evidence="2 3" key="1">
    <citation type="journal article" date="2008" name="Nature">
        <title>The Trichoplax genome and the nature of placozoans.</title>
        <authorList>
            <person name="Srivastava M."/>
            <person name="Begovic E."/>
            <person name="Chapman J."/>
            <person name="Putnam N.H."/>
            <person name="Hellsten U."/>
            <person name="Kawashima T."/>
            <person name="Kuo A."/>
            <person name="Mitros T."/>
            <person name="Salamov A."/>
            <person name="Carpenter M.L."/>
            <person name="Signorovitch A.Y."/>
            <person name="Moreno M.A."/>
            <person name="Kamm K."/>
            <person name="Grimwood J."/>
            <person name="Schmutz J."/>
            <person name="Shapiro H."/>
            <person name="Grigoriev I.V."/>
            <person name="Buss L.W."/>
            <person name="Schierwater B."/>
            <person name="Dellaporta S.L."/>
            <person name="Rokhsar D.S."/>
        </authorList>
    </citation>
    <scope>NUCLEOTIDE SEQUENCE [LARGE SCALE GENOMIC DNA]</scope>
    <source>
        <strain evidence="2 3">Grell-BS-1999</strain>
    </source>
</reference>
<dbReference type="GO" id="GO:0000445">
    <property type="term" value="C:THO complex part of transcription export complex"/>
    <property type="evidence" value="ECO:0000318"/>
    <property type="project" value="GO_Central"/>
</dbReference>
<sequence>SESKSAIDQAFRDLLKELIVQKQKGTDDNQVKIDDLTWLIKISTICAKSGLASVSLPFILLVDIFDCLTLRVCQRMFGYVEKEMQTWKDTAFDAMGKVYILRMCNDLLRRLSRSQDTIFCGQIRLFLSRYFPLDERSGLNVMSHFNVDNVTSYTKRDMVDSQTASAEGVMDVEDGEISEGDDDEKKAEKNKTPIDYNLYYRFWSLQDFFSNPNLCYSNSGWNALTTSSRVVLDVFKSYKLEALTSNKSTKTDNDNPSDQDGMEISDSCDNAMDVSNRYFAKFLTNEKLLDLQLNDSQFRRTILIQFLILFQYLTSTVKFRPTSCTISERQQQWIERSTKLVYQLLEETPPGGKQFVKLVREILSREEYWSKWKNDGCPSFVRPGVSTESSDSSSAPRKKRKISRHYSPTSHKIELGNPELTRLWNLSTDNLSACKMSGEKFTPTIKDFFEEAIEQCDPEAQVEEEYKLVNNLVFRWRSFRILAVQSSIIFPTSSSTPSSTTSKADFLAGALAEMAKE</sequence>
<dbReference type="OMA" id="MVENEYX"/>
<dbReference type="Proteomes" id="UP000009022">
    <property type="component" value="Unassembled WGS sequence"/>
</dbReference>
<dbReference type="PANTHER" id="PTHR13265">
    <property type="entry name" value="THO COMPLEX SUBUNIT 1"/>
    <property type="match status" value="1"/>
</dbReference>
<proteinExistence type="predicted"/>
<dbReference type="STRING" id="10228.B3SB40"/>
<name>B3SB40_TRIAD</name>
<feature type="region of interest" description="Disordered" evidence="1">
    <location>
        <begin position="163"/>
        <end position="188"/>
    </location>
</feature>
<feature type="compositionally biased region" description="Polar residues" evidence="1">
    <location>
        <begin position="386"/>
        <end position="395"/>
    </location>
</feature>
<dbReference type="OrthoDB" id="10257415at2759"/>